<dbReference type="KEGG" id="vg:60324428"/>
<dbReference type="RefSeq" id="YP_009952965.1">
    <property type="nucleotide sequence ID" value="NC_051617.1"/>
</dbReference>
<gene>
    <name evidence="1" type="primary">77</name>
    <name evidence="1" type="ORF">SEA_CHRIS_77</name>
</gene>
<dbReference type="EMBL" id="MT310860">
    <property type="protein sequence ID" value="QJD50479.1"/>
    <property type="molecule type" value="Genomic_DNA"/>
</dbReference>
<accession>A0A6M3SXW5</accession>
<name>A0A6M3SXW5_9CAUD</name>
<evidence type="ECO:0000313" key="1">
    <source>
        <dbReference type="EMBL" id="QJD50479.1"/>
    </source>
</evidence>
<protein>
    <recommendedName>
        <fullName evidence="3">Lipoprotein</fullName>
    </recommendedName>
</protein>
<dbReference type="GeneID" id="60324428"/>
<evidence type="ECO:0008006" key="3">
    <source>
        <dbReference type="Google" id="ProtNLM"/>
    </source>
</evidence>
<sequence length="71" mass="7408">MSRAVLVVLVMLAAFGSVALTACGRLNPEVSRYTDVCRASGGYVSAEPQAFVVDYSCVGQTSGPPLPMLAR</sequence>
<organism evidence="1 2">
    <name type="scientific">Mycobacterium phage Chris</name>
    <dbReference type="NCBI Taxonomy" id="2725626"/>
    <lineage>
        <taxon>Viruses</taxon>
        <taxon>Duplodnaviria</taxon>
        <taxon>Heunggongvirae</taxon>
        <taxon>Uroviricota</taxon>
        <taxon>Caudoviricetes</taxon>
        <taxon>Weiservirinae</taxon>
        <taxon>Anayavirus</taxon>
        <taxon>Anayavirus chris</taxon>
    </lineage>
</organism>
<reference evidence="1 2" key="1">
    <citation type="submission" date="2020-04" db="EMBL/GenBank/DDBJ databases">
        <authorList>
            <person name="Davenport L."/>
            <person name="Mcconahy L."/>
            <person name="Chen A."/>
            <person name="Cottrell A."/>
            <person name="Drouin R."/>
            <person name="Erdman M."/>
            <person name="Goranson S."/>
            <person name="Harrington A."/>
            <person name="Hecht A."/>
            <person name="Ramos M."/>
            <person name="Schutt J."/>
            <person name="Hayes S.G."/>
            <person name="Haydock J."/>
            <person name="Ettinger A.-S.H."/>
            <person name="Anders K.R."/>
            <person name="Garlena R.A."/>
            <person name="Russell D.A."/>
            <person name="Pope W.H."/>
            <person name="Jacobs-Sera D."/>
            <person name="Hatfull G.F."/>
        </authorList>
    </citation>
    <scope>NUCLEOTIDE SEQUENCE [LARGE SCALE GENOMIC DNA]</scope>
</reference>
<keyword evidence="2" id="KW-1185">Reference proteome</keyword>
<dbReference type="PROSITE" id="PS51257">
    <property type="entry name" value="PROKAR_LIPOPROTEIN"/>
    <property type="match status" value="1"/>
</dbReference>
<proteinExistence type="predicted"/>
<evidence type="ECO:0000313" key="2">
    <source>
        <dbReference type="Proteomes" id="UP000501603"/>
    </source>
</evidence>
<dbReference type="Proteomes" id="UP000501603">
    <property type="component" value="Segment"/>
</dbReference>